<proteinExistence type="predicted"/>
<dbReference type="EMBL" id="JARBJD010000213">
    <property type="protein sequence ID" value="KAK2947002.1"/>
    <property type="molecule type" value="Genomic_DNA"/>
</dbReference>
<organism evidence="1 3">
    <name type="scientific">Blattamonas nauphoetae</name>
    <dbReference type="NCBI Taxonomy" id="2049346"/>
    <lineage>
        <taxon>Eukaryota</taxon>
        <taxon>Metamonada</taxon>
        <taxon>Preaxostyla</taxon>
        <taxon>Oxymonadida</taxon>
        <taxon>Blattamonas</taxon>
    </lineage>
</organism>
<accession>A0ABQ9WZA1</accession>
<gene>
    <name evidence="2" type="ORF">BLNAU_18088</name>
    <name evidence="1" type="ORF">BLNAU_20241</name>
</gene>
<comment type="caution">
    <text evidence="1">The sequence shown here is derived from an EMBL/GenBank/DDBJ whole genome shotgun (WGS) entry which is preliminary data.</text>
</comment>
<evidence type="ECO:0000313" key="3">
    <source>
        <dbReference type="Proteomes" id="UP001281761"/>
    </source>
</evidence>
<protein>
    <submittedName>
        <fullName evidence="1">Uncharacterized protein</fullName>
    </submittedName>
</protein>
<dbReference type="Proteomes" id="UP001281761">
    <property type="component" value="Unassembled WGS sequence"/>
</dbReference>
<evidence type="ECO:0000313" key="2">
    <source>
        <dbReference type="EMBL" id="KAK2947002.1"/>
    </source>
</evidence>
<keyword evidence="3" id="KW-1185">Reference proteome</keyword>
<reference evidence="1 3" key="1">
    <citation type="journal article" date="2022" name="bioRxiv">
        <title>Genomics of Preaxostyla Flagellates Illuminates Evolutionary Transitions and the Path Towards Mitochondrial Loss.</title>
        <authorList>
            <person name="Novak L.V.F."/>
            <person name="Treitli S.C."/>
            <person name="Pyrih J."/>
            <person name="Halakuc P."/>
            <person name="Pipaliya S.V."/>
            <person name="Vacek V."/>
            <person name="Brzon O."/>
            <person name="Soukal P."/>
            <person name="Eme L."/>
            <person name="Dacks J.B."/>
            <person name="Karnkowska A."/>
            <person name="Elias M."/>
            <person name="Hampl V."/>
        </authorList>
    </citation>
    <scope>NUCLEOTIDE SEQUENCE [LARGE SCALE GENOMIC DNA]</scope>
    <source>
        <strain evidence="1">NAU3</strain>
        <tissue evidence="1">Gut</tissue>
    </source>
</reference>
<dbReference type="EMBL" id="JARBJD010000282">
    <property type="protein sequence ID" value="KAK2944843.1"/>
    <property type="molecule type" value="Genomic_DNA"/>
</dbReference>
<name>A0ABQ9WZA1_9EUKA</name>
<evidence type="ECO:0000313" key="1">
    <source>
        <dbReference type="EMBL" id="KAK2944843.1"/>
    </source>
</evidence>
<sequence length="70" mass="8059">MPDWCPNFANSVRMGAEVYTLLKGIVKIRFWIDAMNGHLGINCETINEVTGDEDNFNSFQFHRSLDSQTY</sequence>